<feature type="transmembrane region" description="Helical" evidence="3">
    <location>
        <begin position="237"/>
        <end position="258"/>
    </location>
</feature>
<dbReference type="GO" id="GO:0016020">
    <property type="term" value="C:membrane"/>
    <property type="evidence" value="ECO:0007669"/>
    <property type="project" value="InterPro"/>
</dbReference>
<evidence type="ECO:0000313" key="6">
    <source>
        <dbReference type="Proteomes" id="UP000278807"/>
    </source>
</evidence>
<dbReference type="WBParaSite" id="HNAJ_0000589301-mRNA-1">
    <property type="protein sequence ID" value="HNAJ_0000589301-mRNA-1"/>
    <property type="gene ID" value="HNAJ_0000589301"/>
</dbReference>
<keyword evidence="3" id="KW-1133">Transmembrane helix</keyword>
<gene>
    <name evidence="5" type="ORF">HNAJ_LOCUS5889</name>
</gene>
<evidence type="ECO:0000313" key="5">
    <source>
        <dbReference type="EMBL" id="VDO01749.1"/>
    </source>
</evidence>
<evidence type="ECO:0000256" key="1">
    <source>
        <dbReference type="ARBA" id="ARBA00023170"/>
    </source>
</evidence>
<keyword evidence="6" id="KW-1185">Reference proteome</keyword>
<evidence type="ECO:0000259" key="4">
    <source>
        <dbReference type="Pfam" id="PF01534"/>
    </source>
</evidence>
<dbReference type="Gene3D" id="1.20.1070.10">
    <property type="entry name" value="Rhodopsin 7-helix transmembrane proteins"/>
    <property type="match status" value="1"/>
</dbReference>
<accession>A0A0R3TFQ2</accession>
<dbReference type="Pfam" id="PF01534">
    <property type="entry name" value="Frizzled"/>
    <property type="match status" value="1"/>
</dbReference>
<proteinExistence type="predicted"/>
<feature type="transmembrane region" description="Helical" evidence="3">
    <location>
        <begin position="404"/>
        <end position="424"/>
    </location>
</feature>
<feature type="region of interest" description="Disordered" evidence="2">
    <location>
        <begin position="117"/>
        <end position="144"/>
    </location>
</feature>
<dbReference type="STRING" id="102285.A0A0R3TFQ2"/>
<feature type="transmembrane region" description="Helical" evidence="3">
    <location>
        <begin position="6"/>
        <end position="31"/>
    </location>
</feature>
<feature type="transmembrane region" description="Helical" evidence="3">
    <location>
        <begin position="197"/>
        <end position="217"/>
    </location>
</feature>
<evidence type="ECO:0000256" key="2">
    <source>
        <dbReference type="SAM" id="MobiDB-lite"/>
    </source>
</evidence>
<dbReference type="InterPro" id="IPR000539">
    <property type="entry name" value="Frizzled/Smoothened_7TM"/>
</dbReference>
<protein>
    <submittedName>
        <fullName evidence="7">Frizzled domain-containing protein</fullName>
    </submittedName>
</protein>
<keyword evidence="1" id="KW-0675">Receptor</keyword>
<reference evidence="5 6" key="2">
    <citation type="submission" date="2018-11" db="EMBL/GenBank/DDBJ databases">
        <authorList>
            <consortium name="Pathogen Informatics"/>
        </authorList>
    </citation>
    <scope>NUCLEOTIDE SEQUENCE [LARGE SCALE GENOMIC DNA]</scope>
</reference>
<dbReference type="Proteomes" id="UP000278807">
    <property type="component" value="Unassembled WGS sequence"/>
</dbReference>
<keyword evidence="3" id="KW-0472">Membrane</keyword>
<dbReference type="GO" id="GO:0007166">
    <property type="term" value="P:cell surface receptor signaling pathway"/>
    <property type="evidence" value="ECO:0007669"/>
    <property type="project" value="InterPro"/>
</dbReference>
<dbReference type="EMBL" id="UZAE01005617">
    <property type="protein sequence ID" value="VDO01749.1"/>
    <property type="molecule type" value="Genomic_DNA"/>
</dbReference>
<dbReference type="OrthoDB" id="10064659at2759"/>
<keyword evidence="3" id="KW-0812">Transmembrane</keyword>
<organism evidence="7">
    <name type="scientific">Rodentolepis nana</name>
    <name type="common">Dwarf tapeworm</name>
    <name type="synonym">Hymenolepis nana</name>
    <dbReference type="NCBI Taxonomy" id="102285"/>
    <lineage>
        <taxon>Eukaryota</taxon>
        <taxon>Metazoa</taxon>
        <taxon>Spiralia</taxon>
        <taxon>Lophotrochozoa</taxon>
        <taxon>Platyhelminthes</taxon>
        <taxon>Cestoda</taxon>
        <taxon>Eucestoda</taxon>
        <taxon>Cyclophyllidea</taxon>
        <taxon>Hymenolepididae</taxon>
        <taxon>Rodentolepis</taxon>
    </lineage>
</organism>
<name>A0A0R3TFQ2_RODNA</name>
<reference evidence="7" key="1">
    <citation type="submission" date="2017-02" db="UniProtKB">
        <authorList>
            <consortium name="WormBaseParasite"/>
        </authorList>
    </citation>
    <scope>IDENTIFICATION</scope>
</reference>
<evidence type="ECO:0000313" key="7">
    <source>
        <dbReference type="WBParaSite" id="HNAJ_0000589301-mRNA-1"/>
    </source>
</evidence>
<sequence>MVNRAGSPTLCVICFLLVYVPLVIVAFWSIVFDYTLFTSFRDSSSKIASPTPASLSAFNLRRLDISGGGGGVNSVSKRLRRLQRFGGRGSSKQQPGLLLPPDSCELSKRRIGVNEAMERSMSPASPEVSTKKHPSISPEMEEKGSKKISENGFDLDNRLLPLVYRLIYINTNNCTITDDLQSIEGQRGTFNSMGSQITCLHIIAFAVAIVFVLISLTVSEIDGEPLSGLCLVGIRTLWVYCSMVITPIVLCAVLKVFYLSRAMKSMRRLSNYLVTASYFPVDREMAHRISMCFRAYVIYILVLLAIVTFSVGVHAYAYLEEPKWLETQRLLLFCQLRHHLMGLDSTTASAACKTPFASEITLFYDSAQSFNSTAAPTRVRRDVQPSAEEVSEVVNGSRPLTGPLLLNLFSFLMLNLVFASMCLLDSTVKQKWCDLLIRIISIFTSCPSKLTRTKPMQPTTPITSHAVNGTNPLLSTFHLPGTFSWWDPGMFFHDFFVVISPTNLAHGDVRGNHAGNSFLPANSNRPITTSDVSCGCNRRYSSSTNEESKCHNICPLSVL</sequence>
<evidence type="ECO:0000256" key="3">
    <source>
        <dbReference type="SAM" id="Phobius"/>
    </source>
</evidence>
<dbReference type="AlphaFoldDB" id="A0A0R3TFQ2"/>
<feature type="domain" description="Frizzled/Smoothened 7TM" evidence="4">
    <location>
        <begin position="199"/>
        <end position="336"/>
    </location>
</feature>
<feature type="transmembrane region" description="Helical" evidence="3">
    <location>
        <begin position="296"/>
        <end position="319"/>
    </location>
</feature>